<dbReference type="GO" id="GO:0005975">
    <property type="term" value="P:carbohydrate metabolic process"/>
    <property type="evidence" value="ECO:0007669"/>
    <property type="project" value="InterPro"/>
</dbReference>
<sequence>MNGISILMYHQVGDFRRVKAHRAVFCHQRRFAAQMALLKRLRCSVLTMDQVLACVAGDLAVPPRAVAITFDDGYRNFYDTALPQLQRHGFPATVYVVAALVGRTAAWLPADGLAAAPLMDAAHLRAIRRAGIQVGSHAMNHLPLAGLAADRLATELAGSRAALEDLLGEPVRHLCYPYGSHDLAAVEAAARAGYASGVTCQRGLATRAFDPLALPRKAISLGDDLLGFWWKVGFKHRPKGVAVSRPLSLEGGVIHR</sequence>
<dbReference type="InterPro" id="IPR011330">
    <property type="entry name" value="Glyco_hydro/deAcase_b/a-brl"/>
</dbReference>
<dbReference type="Gene3D" id="3.20.20.370">
    <property type="entry name" value="Glycoside hydrolase/deacetylase"/>
    <property type="match status" value="1"/>
</dbReference>
<proteinExistence type="predicted"/>
<evidence type="ECO:0000259" key="2">
    <source>
        <dbReference type="PROSITE" id="PS51677"/>
    </source>
</evidence>
<evidence type="ECO:0000313" key="3">
    <source>
        <dbReference type="EMBL" id="AUB80518.1"/>
    </source>
</evidence>
<keyword evidence="4" id="KW-1185">Reference proteome</keyword>
<dbReference type="CDD" id="cd10918">
    <property type="entry name" value="CE4_NodB_like_5s_6s"/>
    <property type="match status" value="1"/>
</dbReference>
<evidence type="ECO:0000256" key="1">
    <source>
        <dbReference type="ARBA" id="ARBA00022729"/>
    </source>
</evidence>
<dbReference type="InterPro" id="IPR002509">
    <property type="entry name" value="NODB_dom"/>
</dbReference>
<dbReference type="PANTHER" id="PTHR34216">
    <property type="match status" value="1"/>
</dbReference>
<dbReference type="Pfam" id="PF01522">
    <property type="entry name" value="Polysacc_deac_1"/>
    <property type="match status" value="1"/>
</dbReference>
<dbReference type="OrthoDB" id="9814639at2"/>
<dbReference type="GO" id="GO:0016810">
    <property type="term" value="F:hydrolase activity, acting on carbon-nitrogen (but not peptide) bonds"/>
    <property type="evidence" value="ECO:0007669"/>
    <property type="project" value="InterPro"/>
</dbReference>
<evidence type="ECO:0000313" key="4">
    <source>
        <dbReference type="Proteomes" id="UP000232638"/>
    </source>
</evidence>
<gene>
    <name evidence="3" type="ORF">THSYN_05845</name>
</gene>
<dbReference type="InterPro" id="IPR051398">
    <property type="entry name" value="Polysacch_Deacetylase"/>
</dbReference>
<protein>
    <submittedName>
        <fullName evidence="3">Polysaccharide deacetylase</fullName>
    </submittedName>
</protein>
<name>A0A2K8U4K7_9GAMM</name>
<dbReference type="KEGG" id="tsy:THSYN_05845"/>
<dbReference type="Proteomes" id="UP000232638">
    <property type="component" value="Chromosome"/>
</dbReference>
<dbReference type="PROSITE" id="PS51677">
    <property type="entry name" value="NODB"/>
    <property type="match status" value="1"/>
</dbReference>
<keyword evidence="1" id="KW-0732">Signal</keyword>
<feature type="domain" description="NodB homology" evidence="2">
    <location>
        <begin position="64"/>
        <end position="256"/>
    </location>
</feature>
<dbReference type="PANTHER" id="PTHR34216:SF7">
    <property type="entry name" value="POLY-BETA-1,6-N-ACETYL-D-GLUCOSAMINE N-DEACETYLASE"/>
    <property type="match status" value="1"/>
</dbReference>
<dbReference type="RefSeq" id="WP_100918316.1">
    <property type="nucleotide sequence ID" value="NZ_CP020370.1"/>
</dbReference>
<organism evidence="3 4">
    <name type="scientific">Candidatus Thiodictyon syntrophicum</name>
    <dbReference type="NCBI Taxonomy" id="1166950"/>
    <lineage>
        <taxon>Bacteria</taxon>
        <taxon>Pseudomonadati</taxon>
        <taxon>Pseudomonadota</taxon>
        <taxon>Gammaproteobacteria</taxon>
        <taxon>Chromatiales</taxon>
        <taxon>Chromatiaceae</taxon>
        <taxon>Thiodictyon</taxon>
    </lineage>
</organism>
<dbReference type="AlphaFoldDB" id="A0A2K8U4K7"/>
<dbReference type="EMBL" id="CP020370">
    <property type="protein sequence ID" value="AUB80518.1"/>
    <property type="molecule type" value="Genomic_DNA"/>
</dbReference>
<accession>A0A2K8U4K7</accession>
<reference evidence="3 4" key="1">
    <citation type="submission" date="2017-03" db="EMBL/GenBank/DDBJ databases">
        <title>Complete genome sequence of Candidatus 'Thiodictyon syntrophicum' sp. nov. strain Cad16T, a photolithoautotroph purple sulfur bacterium isolated from an alpine meromictic lake.</title>
        <authorList>
            <person name="Luedin S.M."/>
            <person name="Pothier J.F."/>
            <person name="Danza F."/>
            <person name="Storelli N."/>
            <person name="Wittwer M."/>
            <person name="Tonolla M."/>
        </authorList>
    </citation>
    <scope>NUCLEOTIDE SEQUENCE [LARGE SCALE GENOMIC DNA]</scope>
    <source>
        <strain evidence="3 4">Cad16T</strain>
    </source>
</reference>
<dbReference type="SUPFAM" id="SSF88713">
    <property type="entry name" value="Glycoside hydrolase/deacetylase"/>
    <property type="match status" value="1"/>
</dbReference>